<dbReference type="NCBIfam" id="TIGR00702">
    <property type="entry name" value="YcaO-type kinase domain"/>
    <property type="match status" value="1"/>
</dbReference>
<dbReference type="EMBL" id="CP099464">
    <property type="protein sequence ID" value="UUO15075.1"/>
    <property type="molecule type" value="Genomic_DNA"/>
</dbReference>
<evidence type="ECO:0000259" key="1">
    <source>
        <dbReference type="PROSITE" id="PS51664"/>
    </source>
</evidence>
<dbReference type="PANTHER" id="PTHR37809">
    <property type="entry name" value="RIBOSOMAL PROTEIN S12 METHYLTHIOTRANSFERASE ACCESSORY FACTOR YCAO"/>
    <property type="match status" value="1"/>
</dbReference>
<dbReference type="NCBIfam" id="TIGR03604">
    <property type="entry name" value="TOMM_cyclo_SagD"/>
    <property type="match status" value="1"/>
</dbReference>
<dbReference type="PROSITE" id="PS51664">
    <property type="entry name" value="YCAO"/>
    <property type="match status" value="1"/>
</dbReference>
<gene>
    <name evidence="2" type="ORF">NG743_24225</name>
</gene>
<reference evidence="2" key="1">
    <citation type="submission" date="2022-06" db="EMBL/GenBank/DDBJ databases">
        <title>Nostosin G and Spiroidesin B from the Cyanobacterium Dolichospermum sp. NIES-1697.</title>
        <authorList>
            <person name="Phan C.-S."/>
            <person name="Mehjabin J.J."/>
            <person name="Anas A.R.J."/>
            <person name="Hayasaka M."/>
            <person name="Onoki R."/>
            <person name="Wang J."/>
            <person name="Umezawa T."/>
            <person name="Washio K."/>
            <person name="Morikawa M."/>
            <person name="Okino T."/>
        </authorList>
    </citation>
    <scope>NUCLEOTIDE SEQUENCE</scope>
    <source>
        <strain evidence="2">NIES-1697</strain>
    </source>
</reference>
<protein>
    <submittedName>
        <fullName evidence="2">YcaO-like family protein</fullName>
    </submittedName>
</protein>
<organism evidence="2 3">
    <name type="scientific">Dolichospermum heterosporum TAC447</name>
    <dbReference type="NCBI Taxonomy" id="747523"/>
    <lineage>
        <taxon>Bacteria</taxon>
        <taxon>Bacillati</taxon>
        <taxon>Cyanobacteriota</taxon>
        <taxon>Cyanophyceae</taxon>
        <taxon>Nostocales</taxon>
        <taxon>Aphanizomenonaceae</taxon>
        <taxon>Dolichospermum</taxon>
        <taxon>Dolichospermum heterosporum</taxon>
    </lineage>
</organism>
<dbReference type="InterPro" id="IPR027624">
    <property type="entry name" value="TOMM_cyclo_SagD"/>
</dbReference>
<name>A0ABY5LWN4_9CYAN</name>
<dbReference type="Pfam" id="PF02624">
    <property type="entry name" value="YcaO"/>
    <property type="match status" value="1"/>
</dbReference>
<sequence length="445" mass="49725">MNTAISQSAVPGAIASPRWQDLVSPHTGIIRSLDRFTKPYTEFDFPVLWQAELANFQLRKQQDDLRYGVGRGMTDEQAIFGAVGEAIERYCGGIVDYRQLIVSNYEELGNRAVSPAVFSPFSDQQYSDPNFPFPAFNPTMQTSWINALSLSSNQEVLVPAFLVYLDWDGNQPGDHILPVSSNGMASGPTWEFAAYRGLCELIERDAFIITWLNRLPAPRIYFDHLPGIETEIARHYARFGIELVVFQLITDIQVPVFMAMLIDRSGKGPAVSTGMGCHLDGATAFHKAVFEVCQARFGDIERMKTGAGSNLHQYSDVQNLDDHNAFFYTTSRLSELDFLFHHHQSCQVEDLPIYEPKSEAENLQSVVAKLNSVGVEPYVVEITAPDIASLGFRVVRTLASELVPIYFGYGQEPLGTRRLFAVPERLGYGGRRTKNDLNPCPHPMA</sequence>
<dbReference type="Proteomes" id="UP001057561">
    <property type="component" value="Chromosome"/>
</dbReference>
<dbReference type="Gene3D" id="3.30.40.250">
    <property type="match status" value="1"/>
</dbReference>
<proteinExistence type="predicted"/>
<keyword evidence="3" id="KW-1185">Reference proteome</keyword>
<dbReference type="Gene3D" id="3.30.1330.230">
    <property type="match status" value="1"/>
</dbReference>
<dbReference type="Gene3D" id="3.30.160.660">
    <property type="match status" value="1"/>
</dbReference>
<evidence type="ECO:0000313" key="3">
    <source>
        <dbReference type="Proteomes" id="UP001057561"/>
    </source>
</evidence>
<dbReference type="InterPro" id="IPR003776">
    <property type="entry name" value="YcaO-like_dom"/>
</dbReference>
<accession>A0ABY5LWN4</accession>
<evidence type="ECO:0000313" key="2">
    <source>
        <dbReference type="EMBL" id="UUO15075.1"/>
    </source>
</evidence>
<dbReference type="RefSeq" id="WP_257121063.1">
    <property type="nucleotide sequence ID" value="NZ_CP099464.1"/>
</dbReference>
<feature type="domain" description="YcaO" evidence="1">
    <location>
        <begin position="70"/>
        <end position="445"/>
    </location>
</feature>
<dbReference type="PANTHER" id="PTHR37809:SF1">
    <property type="entry name" value="RIBOSOMAL PROTEIN S12 METHYLTHIOTRANSFERASE ACCESSORY FACTOR YCAO"/>
    <property type="match status" value="1"/>
</dbReference>